<dbReference type="InterPro" id="IPR004358">
    <property type="entry name" value="Sig_transdc_His_kin-like_C"/>
</dbReference>
<dbReference type="InterPro" id="IPR005467">
    <property type="entry name" value="His_kinase_dom"/>
</dbReference>
<dbReference type="SUPFAM" id="SSF47384">
    <property type="entry name" value="Homodimeric domain of signal transducing histidine kinase"/>
    <property type="match status" value="1"/>
</dbReference>
<proteinExistence type="predicted"/>
<evidence type="ECO:0000313" key="13">
    <source>
        <dbReference type="Proteomes" id="UP000095657"/>
    </source>
</evidence>
<dbReference type="FunFam" id="3.40.50.2300:FF:000138">
    <property type="entry name" value="Two-component system sensor histidine kinase/response regulator"/>
    <property type="match status" value="1"/>
</dbReference>
<organism evidence="12 13">
    <name type="scientific">Bacteroides caccae</name>
    <dbReference type="NCBI Taxonomy" id="47678"/>
    <lineage>
        <taxon>Bacteria</taxon>
        <taxon>Pseudomonadati</taxon>
        <taxon>Bacteroidota</taxon>
        <taxon>Bacteroidia</taxon>
        <taxon>Bacteroidales</taxon>
        <taxon>Bacteroidaceae</taxon>
        <taxon>Bacteroides</taxon>
    </lineage>
</organism>
<evidence type="ECO:0000256" key="3">
    <source>
        <dbReference type="ARBA" id="ARBA00022553"/>
    </source>
</evidence>
<dbReference type="InterPro" id="IPR036097">
    <property type="entry name" value="HisK_dim/P_sf"/>
</dbReference>
<sequence length="1319" mass="151073">MYVLLNMSKVLLKIYLIFFFVGMAHSIRSQSPYYYYKQLGIKEGLSQSRVQCILNDHRGYLWIGTESGLNCYDRDHLKHYLHRPEDESTLPSDNIIFIAEDSLHNLWVATTVGICLYNRGHDNFKTLSSNGKPIYVASSLLVEGGILLGGSGDIYKYTYATNKLEPLYYAKDPAYYVPFWEMVRYDDEHILLNSCWNGIYSFNIKTHELKKVDAFTGKSYTTIFLDSHKRLWVSVYGSGLYCYQEGKLLKHFTTSNSSLTYDVIHDIMEKDNQLWVATDGGGINIISLDDFSFTNIQQKQDDVHSFPANTIYRLYLDSANNMWAGSIRRGLIGIRNVFACSYQNVPFGNLYGLSNQTINSFFQDSDGMVWVGTDGGGINRFDPLTGTFKHYPSTMHEKVVSIVEYTPDELLFSSFNEGLFIFHKQTGRVRPFVLVDKETNDRECIDGFSVNIRRVTPDKILFSGQHIFIYDTTRRKFEIVATMGREYERNSPLIIATVGTKTYLTDLKNICEYDSSEGIFRTIYQGKYIINDASRDQDGVFWLASTEGLVRYDPRTGESELIKTSLFQEVSSVVTDNQHRIWVGTRRYLFVYSSLTRNFVTLDEVDGVLPNEYLFQATLLAHNGDVFLGGTMGMTVINSGFHLETEEDHTVELLDVLLNGLPVPLSEKREKAIETIRVPWDFSSLQLKVLLNEGDVFRKNFFRFNIEGIGQDLANFNSNSLVINYLPIGEYTITASYYTRNGGWSVKQPILHVVVVSPWWKSNWFYAGLCILVGIVVYGITFYFYRKKKAKQKREILRLKNKMYEEKINFLTNISHELRTPLTLICAPLKRIINHESGSDREVEKLLVPIYKQAHQMKNIIDMVLDVRKLEEGKDMLHILPYSLNEWVRSVGDKFADEYRVKGIWLEYELDERIGKVPFDKNKCEFVLSNFLMNALKFSESNTTTTLITCLLEGEGRVRVSVKDEGMGLNMVDTDSLFSSFYQGIHEKGGSGIGLSYAKSLIAHHKGKVGASNTEGKGAVFYFELPLLADTYGRQELLRADTSTGVEVNEQDKIDYTFLKKYAVMVVEDTSELRNYLKETLSNYFARVYVAKDGKEGLEQIKDRLPDIIISDVMMPRMNGFELCKEVKTNLKISHIPFILLTAYHNSQNMYTGYKTGADVFFPKPFEIDSLLALIHNQLRQREQIRIRYKDDKLLTHKDMSFSNADETFLLKLNTLIADNMSNPELDVAFLATNMCISRSLLFNKVKTITGMGIVDYVNKQRIERSIVLLTTTTMNITEISEVVGFSSLRYFSKVFKSIKGEIPSAYRKQDKVGGDTCL</sequence>
<keyword evidence="7" id="KW-0472">Membrane</keyword>
<dbReference type="PRINTS" id="PR00344">
    <property type="entry name" value="BCTRLSENSOR"/>
</dbReference>
<dbReference type="EC" id="2.7.13.3" evidence="2"/>
<feature type="domain" description="Response regulatory" evidence="10">
    <location>
        <begin position="1063"/>
        <end position="1179"/>
    </location>
</feature>
<accession>A0A174PXB9</accession>
<dbReference type="InterPro" id="IPR036890">
    <property type="entry name" value="HATPase_C_sf"/>
</dbReference>
<dbReference type="Pfam" id="PF02518">
    <property type="entry name" value="HATPase_c"/>
    <property type="match status" value="1"/>
</dbReference>
<dbReference type="GO" id="GO:0003700">
    <property type="term" value="F:DNA-binding transcription factor activity"/>
    <property type="evidence" value="ECO:0007669"/>
    <property type="project" value="InterPro"/>
</dbReference>
<dbReference type="SUPFAM" id="SSF50998">
    <property type="entry name" value="Quinoprotein alcohol dehydrogenase-like"/>
    <property type="match status" value="1"/>
</dbReference>
<evidence type="ECO:0000259" key="9">
    <source>
        <dbReference type="PROSITE" id="PS50109"/>
    </source>
</evidence>
<keyword evidence="5" id="KW-0804">Transcription</keyword>
<dbReference type="Gene3D" id="1.10.10.60">
    <property type="entry name" value="Homeodomain-like"/>
    <property type="match status" value="1"/>
</dbReference>
<dbReference type="SMART" id="SM00342">
    <property type="entry name" value="HTH_ARAC"/>
    <property type="match status" value="1"/>
</dbReference>
<dbReference type="InterPro" id="IPR011006">
    <property type="entry name" value="CheY-like_superfamily"/>
</dbReference>
<evidence type="ECO:0000256" key="6">
    <source>
        <dbReference type="PROSITE-ProRule" id="PRU00169"/>
    </source>
</evidence>
<dbReference type="InterPro" id="IPR015943">
    <property type="entry name" value="WD40/YVTN_repeat-like_dom_sf"/>
</dbReference>
<evidence type="ECO:0000313" key="11">
    <source>
        <dbReference type="EMBL" id="CUP47519.1"/>
    </source>
</evidence>
<keyword evidence="7" id="KW-0812">Transmembrane</keyword>
<feature type="modified residue" description="4-aspartylphosphate" evidence="6">
    <location>
        <position position="1112"/>
    </location>
</feature>
<dbReference type="GO" id="GO:0043565">
    <property type="term" value="F:sequence-specific DNA binding"/>
    <property type="evidence" value="ECO:0007669"/>
    <property type="project" value="InterPro"/>
</dbReference>
<dbReference type="SMART" id="SM00388">
    <property type="entry name" value="HisKA"/>
    <property type="match status" value="1"/>
</dbReference>
<evidence type="ECO:0000313" key="14">
    <source>
        <dbReference type="Proteomes" id="UP000095725"/>
    </source>
</evidence>
<dbReference type="Pfam" id="PF00512">
    <property type="entry name" value="HisKA"/>
    <property type="match status" value="1"/>
</dbReference>
<name>A0A174PXB9_9BACE</name>
<dbReference type="InterPro" id="IPR011110">
    <property type="entry name" value="Reg_prop"/>
</dbReference>
<dbReference type="Proteomes" id="UP000095657">
    <property type="component" value="Unassembled WGS sequence"/>
</dbReference>
<evidence type="ECO:0000259" key="8">
    <source>
        <dbReference type="PROSITE" id="PS01124"/>
    </source>
</evidence>
<feature type="domain" description="Histidine kinase" evidence="9">
    <location>
        <begin position="813"/>
        <end position="1029"/>
    </location>
</feature>
<dbReference type="InterPro" id="IPR001789">
    <property type="entry name" value="Sig_transdc_resp-reg_receiver"/>
</dbReference>
<comment type="catalytic activity">
    <reaction evidence="1">
        <text>ATP + protein L-histidine = ADP + protein N-phospho-L-histidine.</text>
        <dbReference type="EC" id="2.7.13.3"/>
    </reaction>
</comment>
<dbReference type="SUPFAM" id="SSF55874">
    <property type="entry name" value="ATPase domain of HSP90 chaperone/DNA topoisomerase II/histidine kinase"/>
    <property type="match status" value="1"/>
</dbReference>
<keyword evidence="4" id="KW-0805">Transcription regulation</keyword>
<dbReference type="InterPro" id="IPR003661">
    <property type="entry name" value="HisK_dim/P_dom"/>
</dbReference>
<dbReference type="EMBL" id="CZAI01000006">
    <property type="protein sequence ID" value="CUP63318.1"/>
    <property type="molecule type" value="Genomic_DNA"/>
</dbReference>
<dbReference type="EMBL" id="CZBL01000001">
    <property type="protein sequence ID" value="CUP47519.1"/>
    <property type="molecule type" value="Genomic_DNA"/>
</dbReference>
<dbReference type="SMART" id="SM00387">
    <property type="entry name" value="HATPase_c"/>
    <property type="match status" value="1"/>
</dbReference>
<evidence type="ECO:0000256" key="1">
    <source>
        <dbReference type="ARBA" id="ARBA00000085"/>
    </source>
</evidence>
<dbReference type="InterPro" id="IPR013783">
    <property type="entry name" value="Ig-like_fold"/>
</dbReference>
<keyword evidence="3 6" id="KW-0597">Phosphoprotein</keyword>
<protein>
    <recommendedName>
        <fullName evidence="2">histidine kinase</fullName>
        <ecNumber evidence="2">2.7.13.3</ecNumber>
    </recommendedName>
</protein>
<reference evidence="13 14" key="1">
    <citation type="submission" date="2015-09" db="EMBL/GenBank/DDBJ databases">
        <authorList>
            <consortium name="Pathogen Informatics"/>
        </authorList>
    </citation>
    <scope>NUCLEOTIDE SEQUENCE [LARGE SCALE GENOMIC DNA]</scope>
    <source>
        <strain evidence="12 13">2789STDY5834880</strain>
        <strain evidence="11 14">2789STDY5834946</strain>
    </source>
</reference>
<dbReference type="InterPro" id="IPR003594">
    <property type="entry name" value="HATPase_dom"/>
</dbReference>
<dbReference type="PROSITE" id="PS01124">
    <property type="entry name" value="HTH_ARAC_FAMILY_2"/>
    <property type="match status" value="1"/>
</dbReference>
<evidence type="ECO:0000259" key="10">
    <source>
        <dbReference type="PROSITE" id="PS50110"/>
    </source>
</evidence>
<dbReference type="Gene3D" id="2.60.40.10">
    <property type="entry name" value="Immunoglobulins"/>
    <property type="match status" value="1"/>
</dbReference>
<evidence type="ECO:0000313" key="12">
    <source>
        <dbReference type="EMBL" id="CUP63318.1"/>
    </source>
</evidence>
<dbReference type="SUPFAM" id="SSF52172">
    <property type="entry name" value="CheY-like"/>
    <property type="match status" value="1"/>
</dbReference>
<dbReference type="CDD" id="cd00082">
    <property type="entry name" value="HisKA"/>
    <property type="match status" value="1"/>
</dbReference>
<dbReference type="FunFam" id="2.130.10.10:FF:000891">
    <property type="entry name" value="Two-component system sensor histidine kinase/response regulator, hybrid (One-component system)"/>
    <property type="match status" value="1"/>
</dbReference>
<dbReference type="PROSITE" id="PS50110">
    <property type="entry name" value="RESPONSE_REGULATORY"/>
    <property type="match status" value="1"/>
</dbReference>
<dbReference type="InterPro" id="IPR009057">
    <property type="entry name" value="Homeodomain-like_sf"/>
</dbReference>
<dbReference type="Gene3D" id="3.30.565.10">
    <property type="entry name" value="Histidine kinase-like ATPase, C-terminal domain"/>
    <property type="match status" value="1"/>
</dbReference>
<dbReference type="InterPro" id="IPR011047">
    <property type="entry name" value="Quinoprotein_ADH-like_sf"/>
</dbReference>
<dbReference type="GO" id="GO:0000155">
    <property type="term" value="F:phosphorelay sensor kinase activity"/>
    <property type="evidence" value="ECO:0007669"/>
    <property type="project" value="InterPro"/>
</dbReference>
<dbReference type="Gene3D" id="3.40.50.2300">
    <property type="match status" value="1"/>
</dbReference>
<evidence type="ECO:0000256" key="2">
    <source>
        <dbReference type="ARBA" id="ARBA00012438"/>
    </source>
</evidence>
<dbReference type="PROSITE" id="PS50109">
    <property type="entry name" value="HIS_KIN"/>
    <property type="match status" value="1"/>
</dbReference>
<feature type="transmembrane region" description="Helical" evidence="7">
    <location>
        <begin position="764"/>
        <end position="785"/>
    </location>
</feature>
<evidence type="ECO:0000256" key="7">
    <source>
        <dbReference type="SAM" id="Phobius"/>
    </source>
</evidence>
<dbReference type="PANTHER" id="PTHR43547">
    <property type="entry name" value="TWO-COMPONENT HISTIDINE KINASE"/>
    <property type="match status" value="1"/>
</dbReference>
<dbReference type="Proteomes" id="UP000095725">
    <property type="component" value="Unassembled WGS sequence"/>
</dbReference>
<dbReference type="Pfam" id="PF00072">
    <property type="entry name" value="Response_reg"/>
    <property type="match status" value="1"/>
</dbReference>
<dbReference type="PANTHER" id="PTHR43547:SF2">
    <property type="entry name" value="HYBRID SIGNAL TRANSDUCTION HISTIDINE KINASE C"/>
    <property type="match status" value="1"/>
</dbReference>
<dbReference type="InterPro" id="IPR018060">
    <property type="entry name" value="HTH_AraC"/>
</dbReference>
<dbReference type="SMART" id="SM00448">
    <property type="entry name" value="REC"/>
    <property type="match status" value="1"/>
</dbReference>
<dbReference type="STRING" id="47678.ERS852494_02692"/>
<dbReference type="Gene3D" id="1.10.287.130">
    <property type="match status" value="1"/>
</dbReference>
<dbReference type="Pfam" id="PF12833">
    <property type="entry name" value="HTH_18"/>
    <property type="match status" value="1"/>
</dbReference>
<dbReference type="SUPFAM" id="SSF69322">
    <property type="entry name" value="Tricorn protease domain 2"/>
    <property type="match status" value="1"/>
</dbReference>
<gene>
    <name evidence="12" type="primary">rpfC_2</name>
    <name evidence="11" type="synonym">rpfC_1</name>
    <name evidence="12" type="ORF">ERS852494_02692</name>
    <name evidence="11" type="ORF">ERS852558_00304</name>
</gene>
<keyword evidence="7" id="KW-1133">Transmembrane helix</keyword>
<evidence type="ECO:0000256" key="5">
    <source>
        <dbReference type="ARBA" id="ARBA00023163"/>
    </source>
</evidence>
<evidence type="ECO:0000256" key="4">
    <source>
        <dbReference type="ARBA" id="ARBA00023015"/>
    </source>
</evidence>
<keyword evidence="12" id="KW-0808">Transferase</keyword>
<dbReference type="SUPFAM" id="SSF46689">
    <property type="entry name" value="Homeodomain-like"/>
    <property type="match status" value="1"/>
</dbReference>
<keyword evidence="12" id="KW-0418">Kinase</keyword>
<dbReference type="Gene3D" id="2.130.10.10">
    <property type="entry name" value="YVTN repeat-like/Quinoprotein amine dehydrogenase"/>
    <property type="match status" value="2"/>
</dbReference>
<dbReference type="Pfam" id="PF07494">
    <property type="entry name" value="Reg_prop"/>
    <property type="match status" value="2"/>
</dbReference>
<feature type="domain" description="HTH araC/xylS-type" evidence="8">
    <location>
        <begin position="1211"/>
        <end position="1310"/>
    </location>
</feature>